<evidence type="ECO:0000313" key="5">
    <source>
        <dbReference type="EMBL" id="TQL64045.1"/>
    </source>
</evidence>
<dbReference type="InterPro" id="IPR010174">
    <property type="entry name" value="Succinyl-DAP_deSuclase_DapE"/>
</dbReference>
<dbReference type="SUPFAM" id="SSF53187">
    <property type="entry name" value="Zn-dependent exopeptidases"/>
    <property type="match status" value="1"/>
</dbReference>
<dbReference type="GO" id="GO:0008777">
    <property type="term" value="F:acetylornithine deacetylase activity"/>
    <property type="evidence" value="ECO:0007669"/>
    <property type="project" value="TreeGrafter"/>
</dbReference>
<dbReference type="InterPro" id="IPR011650">
    <property type="entry name" value="Peptidase_M20_dimer"/>
</dbReference>
<protein>
    <recommendedName>
        <fullName evidence="3">Succinyl-diaminopimelate desuccinylase</fullName>
        <ecNumber evidence="3">3.5.1.18</ecNumber>
    </recommendedName>
</protein>
<keyword evidence="2" id="KW-0378">Hydrolase</keyword>
<gene>
    <name evidence="5" type="ORF">FB461_0530</name>
</gene>
<evidence type="ECO:0000259" key="4">
    <source>
        <dbReference type="Pfam" id="PF07687"/>
    </source>
</evidence>
<reference evidence="5 6" key="1">
    <citation type="submission" date="2019-06" db="EMBL/GenBank/DDBJ databases">
        <title>Sequencing the genomes of 1000 actinobacteria strains.</title>
        <authorList>
            <person name="Klenk H.-P."/>
        </authorList>
    </citation>
    <scope>NUCLEOTIDE SEQUENCE [LARGE SCALE GENOMIC DNA]</scope>
    <source>
        <strain evidence="5 6">DSM 4813</strain>
    </source>
</reference>
<dbReference type="GO" id="GO:0046872">
    <property type="term" value="F:metal ion binding"/>
    <property type="evidence" value="ECO:0007669"/>
    <property type="project" value="UniProtKB-KW"/>
</dbReference>
<dbReference type="EC" id="3.5.1.18" evidence="3"/>
<sequence length="377" mass="39163">MASIDLTASREGLRELVQALCDTESVSGNEAHLADEFVAALHAAVGGRVAIHRIGNNVVATTNEPVAQRVVLAGHLDTVPVASNLPTRLIDEGTANERIWGRGTVDMKAGLAVLAQVFVDLVASGEPLTRNLTLVAYENEEVAAHLNGLGHLVRDHPGLLAADFAVLGEPSNGGIEGGCNGTVRVHVHTRGKAAHSARAWMGENAIHAAAPILAKLAEFTAQTVPVDGLDYRESLSAVAISGGIAGNVIPDHCVVTVNYRFAPAKSADEAITFLRGFFAPFEITVDDAAGGARPGLDQPIAQDFVRAVSAITGGGAAAKVGWTDVARFAELGTPAVNFGPGDPLLAHHDDEQVASEQVTLCYDALHSWLTGANTSLG</sequence>
<dbReference type="GO" id="GO:0006526">
    <property type="term" value="P:L-arginine biosynthetic process"/>
    <property type="evidence" value="ECO:0007669"/>
    <property type="project" value="TreeGrafter"/>
</dbReference>
<dbReference type="RefSeq" id="WP_142118689.1">
    <property type="nucleotide sequence ID" value="NZ_BAAASV010000003.1"/>
</dbReference>
<dbReference type="PANTHER" id="PTHR43808:SF31">
    <property type="entry name" value="N-ACETYL-L-CITRULLINE DEACETYLASE"/>
    <property type="match status" value="1"/>
</dbReference>
<dbReference type="GO" id="GO:0009014">
    <property type="term" value="F:succinyl-diaminopimelate desuccinylase activity"/>
    <property type="evidence" value="ECO:0007669"/>
    <property type="project" value="UniProtKB-UniRule"/>
</dbReference>
<dbReference type="NCBIfam" id="TIGR01900">
    <property type="entry name" value="dapE-gram_pos"/>
    <property type="match status" value="1"/>
</dbReference>
<evidence type="ECO:0000256" key="2">
    <source>
        <dbReference type="ARBA" id="ARBA00022801"/>
    </source>
</evidence>
<dbReference type="SUPFAM" id="SSF55031">
    <property type="entry name" value="Bacterial exopeptidase dimerisation domain"/>
    <property type="match status" value="1"/>
</dbReference>
<evidence type="ECO:0000313" key="6">
    <source>
        <dbReference type="Proteomes" id="UP000315389"/>
    </source>
</evidence>
<accession>A0A542ZUJ7</accession>
<keyword evidence="6" id="KW-1185">Reference proteome</keyword>
<dbReference type="InterPro" id="IPR036264">
    <property type="entry name" value="Bact_exopeptidase_dim_dom"/>
</dbReference>
<keyword evidence="1" id="KW-0479">Metal-binding</keyword>
<name>A0A542ZUJ7_RARFA</name>
<dbReference type="InterPro" id="IPR050072">
    <property type="entry name" value="Peptidase_M20A"/>
</dbReference>
<dbReference type="OrthoDB" id="7055905at2"/>
<proteinExistence type="predicted"/>
<dbReference type="Pfam" id="PF01546">
    <property type="entry name" value="Peptidase_M20"/>
    <property type="match status" value="1"/>
</dbReference>
<dbReference type="Gene3D" id="3.40.630.10">
    <property type="entry name" value="Zn peptidases"/>
    <property type="match status" value="1"/>
</dbReference>
<dbReference type="Proteomes" id="UP000315389">
    <property type="component" value="Unassembled WGS sequence"/>
</dbReference>
<feature type="domain" description="Peptidase M20 dimerisation" evidence="4">
    <location>
        <begin position="181"/>
        <end position="272"/>
    </location>
</feature>
<evidence type="ECO:0000256" key="1">
    <source>
        <dbReference type="ARBA" id="ARBA00022723"/>
    </source>
</evidence>
<dbReference type="Gene3D" id="3.30.70.360">
    <property type="match status" value="1"/>
</dbReference>
<evidence type="ECO:0000256" key="3">
    <source>
        <dbReference type="NCBIfam" id="TIGR01900"/>
    </source>
</evidence>
<dbReference type="GO" id="GO:0009089">
    <property type="term" value="P:lysine biosynthetic process via diaminopimelate"/>
    <property type="evidence" value="ECO:0007669"/>
    <property type="project" value="UniProtKB-UniRule"/>
</dbReference>
<dbReference type="AlphaFoldDB" id="A0A542ZUJ7"/>
<dbReference type="EMBL" id="VFOS01000001">
    <property type="protein sequence ID" value="TQL64045.1"/>
    <property type="molecule type" value="Genomic_DNA"/>
</dbReference>
<dbReference type="Pfam" id="PF07687">
    <property type="entry name" value="M20_dimer"/>
    <property type="match status" value="1"/>
</dbReference>
<comment type="caution">
    <text evidence="5">The sequence shown here is derived from an EMBL/GenBank/DDBJ whole genome shotgun (WGS) entry which is preliminary data.</text>
</comment>
<dbReference type="InterPro" id="IPR002933">
    <property type="entry name" value="Peptidase_M20"/>
</dbReference>
<organism evidence="5 6">
    <name type="scientific">Rarobacter faecitabidus</name>
    <dbReference type="NCBI Taxonomy" id="13243"/>
    <lineage>
        <taxon>Bacteria</taxon>
        <taxon>Bacillati</taxon>
        <taxon>Actinomycetota</taxon>
        <taxon>Actinomycetes</taxon>
        <taxon>Micrococcales</taxon>
        <taxon>Rarobacteraceae</taxon>
        <taxon>Rarobacter</taxon>
    </lineage>
</organism>
<dbReference type="PANTHER" id="PTHR43808">
    <property type="entry name" value="ACETYLORNITHINE DEACETYLASE"/>
    <property type="match status" value="1"/>
</dbReference>